<dbReference type="RefSeq" id="WP_068741119.1">
    <property type="nucleotide sequence ID" value="NZ_FNSA01000003.1"/>
</dbReference>
<dbReference type="OrthoDB" id="3825591at2"/>
<keyword evidence="1" id="KW-0472">Membrane</keyword>
<evidence type="ECO:0000313" key="2">
    <source>
        <dbReference type="EMBL" id="SEC09871.1"/>
    </source>
</evidence>
<feature type="transmembrane region" description="Helical" evidence="1">
    <location>
        <begin position="67"/>
        <end position="90"/>
    </location>
</feature>
<dbReference type="EMBL" id="FNSA01000003">
    <property type="protein sequence ID" value="SEC09871.1"/>
    <property type="molecule type" value="Genomic_DNA"/>
</dbReference>
<protein>
    <submittedName>
        <fullName evidence="2">Uncharacterized protein</fullName>
    </submittedName>
</protein>
<organism evidence="2 3">
    <name type="scientific">Tsukamurella tyrosinosolvens</name>
    <dbReference type="NCBI Taxonomy" id="57704"/>
    <lineage>
        <taxon>Bacteria</taxon>
        <taxon>Bacillati</taxon>
        <taxon>Actinomycetota</taxon>
        <taxon>Actinomycetes</taxon>
        <taxon>Mycobacteriales</taxon>
        <taxon>Tsukamurellaceae</taxon>
        <taxon>Tsukamurella</taxon>
    </lineage>
</organism>
<dbReference type="Proteomes" id="UP000182241">
    <property type="component" value="Unassembled WGS sequence"/>
</dbReference>
<accession>A0A1H4PRE3</accession>
<evidence type="ECO:0000256" key="1">
    <source>
        <dbReference type="SAM" id="Phobius"/>
    </source>
</evidence>
<evidence type="ECO:0000313" key="3">
    <source>
        <dbReference type="Proteomes" id="UP000182241"/>
    </source>
</evidence>
<sequence length="255" mass="26605">MNALEPRGGAVTGTVTDLELARTVGVFVTVARPAVAGVRVVSTLAGLTPIPLVNDYLKRDADGRSRWWVIPVGAVSTVAVAWPGALGFVARLLPLQTYLGFANQTLVVVGVAGEHGVDQVPEQIDLVARVLSRRQIDARALLGDQPGFQDLVPVRETTEKLRGGVFSAFGAVRDVLHTVKSARSALESRPRPGGVFDTMGRLPVVGAAAGYVGEFATLRIVEARASDGAKILGLEAAFAGNPAPSGVEADPEPEA</sequence>
<dbReference type="AlphaFoldDB" id="A0A1H4PRE3"/>
<keyword evidence="3" id="KW-1185">Reference proteome</keyword>
<reference evidence="3" key="1">
    <citation type="submission" date="2016-10" db="EMBL/GenBank/DDBJ databases">
        <authorList>
            <person name="Varghese N."/>
            <person name="Submissions S."/>
        </authorList>
    </citation>
    <scope>NUCLEOTIDE SEQUENCE [LARGE SCALE GENOMIC DNA]</scope>
    <source>
        <strain evidence="3">DSM 44234</strain>
    </source>
</reference>
<keyword evidence="1" id="KW-1133">Transmembrane helix</keyword>
<name>A0A1H4PRE3_TSUTY</name>
<keyword evidence="1" id="KW-0812">Transmembrane</keyword>
<dbReference type="STRING" id="57704.SAMN04489793_1522"/>
<gene>
    <name evidence="2" type="ORF">SAMN04489793_1522</name>
</gene>
<proteinExistence type="predicted"/>